<dbReference type="Pfam" id="PF03998">
    <property type="entry name" value="Utp11"/>
    <property type="match status" value="1"/>
</dbReference>
<feature type="compositionally biased region" description="Basic residues" evidence="6">
    <location>
        <begin position="1"/>
        <end position="18"/>
    </location>
</feature>
<dbReference type="GO" id="GO:0032040">
    <property type="term" value="C:small-subunit processome"/>
    <property type="evidence" value="ECO:0007669"/>
    <property type="project" value="UniProtKB-UniRule"/>
</dbReference>
<evidence type="ECO:0000256" key="2">
    <source>
        <dbReference type="ARBA" id="ARBA00008105"/>
    </source>
</evidence>
<evidence type="ECO:0000313" key="7">
    <source>
        <dbReference type="EMBL" id="KAL1138485.1"/>
    </source>
</evidence>
<comment type="function">
    <text evidence="5">Involved in nucleolar processing of pre-18S ribosomal RNA.</text>
</comment>
<sequence>MSSWKKASKVNQKIHRERHQPDSRAHLGLLEKKKDYKLRADDFNRKKRILKKLQIKALNRNPDEFYFHMINSKVVDGKHKELKKKNPQHSVEQAKLLEGRKQAYISMKRTEEIKQLSKLQSSLHMVDIASKMQSSHVYFNDEDDKRTKKSESDEEDPESTDLAAYPNGIPNLDVRTVRKMNKYKNKKYSELLKRINREKQLGIVQRNMELLHALKDKSGPRPKLIKEGSKNEAPVYLWKYQRKR</sequence>
<dbReference type="EMBL" id="JBFDAA010000003">
    <property type="protein sequence ID" value="KAL1138485.1"/>
    <property type="molecule type" value="Genomic_DNA"/>
</dbReference>
<comment type="subunit">
    <text evidence="5">Component of the ribosomal small subunit (SSU) processome.</text>
</comment>
<evidence type="ECO:0000256" key="4">
    <source>
        <dbReference type="ARBA" id="ARBA00023242"/>
    </source>
</evidence>
<dbReference type="InterPro" id="IPR007144">
    <property type="entry name" value="SSU_processome_Utp11"/>
</dbReference>
<keyword evidence="8" id="KW-1185">Reference proteome</keyword>
<dbReference type="GO" id="GO:0006364">
    <property type="term" value="P:rRNA processing"/>
    <property type="evidence" value="ECO:0007669"/>
    <property type="project" value="UniProtKB-UniRule"/>
</dbReference>
<organism evidence="7 8">
    <name type="scientific">Ranatra chinensis</name>
    <dbReference type="NCBI Taxonomy" id="642074"/>
    <lineage>
        <taxon>Eukaryota</taxon>
        <taxon>Metazoa</taxon>
        <taxon>Ecdysozoa</taxon>
        <taxon>Arthropoda</taxon>
        <taxon>Hexapoda</taxon>
        <taxon>Insecta</taxon>
        <taxon>Pterygota</taxon>
        <taxon>Neoptera</taxon>
        <taxon>Paraneoptera</taxon>
        <taxon>Hemiptera</taxon>
        <taxon>Heteroptera</taxon>
        <taxon>Panheteroptera</taxon>
        <taxon>Nepomorpha</taxon>
        <taxon>Nepidae</taxon>
        <taxon>Ranatrinae</taxon>
        <taxon>Ranatra</taxon>
    </lineage>
</organism>
<reference evidence="7 8" key="1">
    <citation type="submission" date="2024-07" db="EMBL/GenBank/DDBJ databases">
        <title>Chromosome-level genome assembly of the water stick insect Ranatra chinensis (Heteroptera: Nepidae).</title>
        <authorList>
            <person name="Liu X."/>
        </authorList>
    </citation>
    <scope>NUCLEOTIDE SEQUENCE [LARGE SCALE GENOMIC DNA]</scope>
    <source>
        <strain evidence="7">Cailab_2021Rc</strain>
        <tissue evidence="7">Muscle</tissue>
    </source>
</reference>
<comment type="subcellular location">
    <subcellularLocation>
        <location evidence="1 5">Nucleus</location>
        <location evidence="1 5">Nucleolus</location>
    </subcellularLocation>
</comment>
<dbReference type="PANTHER" id="PTHR12838:SF0">
    <property type="entry name" value="U3 SMALL NUCLEOLAR RNA-ASSOCIATED PROTEIN 11-RELATED"/>
    <property type="match status" value="1"/>
</dbReference>
<evidence type="ECO:0000256" key="6">
    <source>
        <dbReference type="SAM" id="MobiDB-lite"/>
    </source>
</evidence>
<gene>
    <name evidence="7" type="ORF">AAG570_008548</name>
</gene>
<feature type="region of interest" description="Disordered" evidence="6">
    <location>
        <begin position="1"/>
        <end position="25"/>
    </location>
</feature>
<evidence type="ECO:0000256" key="5">
    <source>
        <dbReference type="PIRNR" id="PIRNR015952"/>
    </source>
</evidence>
<dbReference type="AlphaFoldDB" id="A0ABD0YR86"/>
<comment type="similarity">
    <text evidence="2 5">Belongs to the UTP11 family.</text>
</comment>
<evidence type="ECO:0000313" key="8">
    <source>
        <dbReference type="Proteomes" id="UP001558652"/>
    </source>
</evidence>
<dbReference type="Proteomes" id="UP001558652">
    <property type="component" value="Unassembled WGS sequence"/>
</dbReference>
<evidence type="ECO:0000256" key="3">
    <source>
        <dbReference type="ARBA" id="ARBA00022552"/>
    </source>
</evidence>
<name>A0ABD0YR86_9HEMI</name>
<keyword evidence="4 5" id="KW-0539">Nucleus</keyword>
<dbReference type="PANTHER" id="PTHR12838">
    <property type="entry name" value="U3 SMALL NUCLEOLAR RNA-ASSOCIATED PROTEIN 11"/>
    <property type="match status" value="1"/>
</dbReference>
<accession>A0ABD0YR86</accession>
<keyword evidence="3 5" id="KW-0698">rRNA processing</keyword>
<protein>
    <recommendedName>
        <fullName evidence="5">U3 small nucleolar RNA-associated protein 11</fullName>
        <shortName evidence="5">U3 snoRNA-associated protein 11</shortName>
    </recommendedName>
</protein>
<evidence type="ECO:0000256" key="1">
    <source>
        <dbReference type="ARBA" id="ARBA00004604"/>
    </source>
</evidence>
<proteinExistence type="inferred from homology"/>
<comment type="caution">
    <text evidence="7">The sequence shown here is derived from an EMBL/GenBank/DDBJ whole genome shotgun (WGS) entry which is preliminary data.</text>
</comment>
<dbReference type="PIRSF" id="PIRSF015952">
    <property type="entry name" value="U3snoRNP11"/>
    <property type="match status" value="1"/>
</dbReference>
<feature type="region of interest" description="Disordered" evidence="6">
    <location>
        <begin position="137"/>
        <end position="164"/>
    </location>
</feature>